<evidence type="ECO:0000256" key="1">
    <source>
        <dbReference type="SAM" id="SignalP"/>
    </source>
</evidence>
<keyword evidence="3" id="KW-1185">Reference proteome</keyword>
<dbReference type="Proteomes" id="UP001501556">
    <property type="component" value="Unassembled WGS sequence"/>
</dbReference>
<name>A0ABP7Q4Y5_9BACT</name>
<comment type="caution">
    <text evidence="2">The sequence shown here is derived from an EMBL/GenBank/DDBJ whole genome shotgun (WGS) entry which is preliminary data.</text>
</comment>
<feature type="signal peptide" evidence="1">
    <location>
        <begin position="1"/>
        <end position="18"/>
    </location>
</feature>
<organism evidence="2 3">
    <name type="scientific">Hymenobacter antarcticus</name>
    <dbReference type="NCBI Taxonomy" id="486270"/>
    <lineage>
        <taxon>Bacteria</taxon>
        <taxon>Pseudomonadati</taxon>
        <taxon>Bacteroidota</taxon>
        <taxon>Cytophagia</taxon>
        <taxon>Cytophagales</taxon>
        <taxon>Hymenobacteraceae</taxon>
        <taxon>Hymenobacter</taxon>
    </lineage>
</organism>
<sequence length="109" mass="11979">MGAWWLLLLLGRVMAPEAAVLSLHAHQHTVEVAHRPAVRPAHHPEAEVSPQHRHCHTEQLYDAAFQPALPPGVPLPRVRPLYATYQVLMNVCPARHLLPGAALRGPPVA</sequence>
<dbReference type="EMBL" id="BAABDI010000014">
    <property type="protein sequence ID" value="GAA3976347.1"/>
    <property type="molecule type" value="Genomic_DNA"/>
</dbReference>
<keyword evidence="1" id="KW-0732">Signal</keyword>
<evidence type="ECO:0000313" key="3">
    <source>
        <dbReference type="Proteomes" id="UP001501556"/>
    </source>
</evidence>
<protein>
    <submittedName>
        <fullName evidence="2">Uncharacterized protein</fullName>
    </submittedName>
</protein>
<feature type="chain" id="PRO_5046217738" evidence="1">
    <location>
        <begin position="19"/>
        <end position="109"/>
    </location>
</feature>
<gene>
    <name evidence="2" type="ORF">GCM10022407_22200</name>
</gene>
<reference evidence="3" key="1">
    <citation type="journal article" date="2019" name="Int. J. Syst. Evol. Microbiol.">
        <title>The Global Catalogue of Microorganisms (GCM) 10K type strain sequencing project: providing services to taxonomists for standard genome sequencing and annotation.</title>
        <authorList>
            <consortium name="The Broad Institute Genomics Platform"/>
            <consortium name="The Broad Institute Genome Sequencing Center for Infectious Disease"/>
            <person name="Wu L."/>
            <person name="Ma J."/>
        </authorList>
    </citation>
    <scope>NUCLEOTIDE SEQUENCE [LARGE SCALE GENOMIC DNA]</scope>
    <source>
        <strain evidence="3">JCM 17217</strain>
    </source>
</reference>
<accession>A0ABP7Q4Y5</accession>
<proteinExistence type="predicted"/>
<evidence type="ECO:0000313" key="2">
    <source>
        <dbReference type="EMBL" id="GAA3976347.1"/>
    </source>
</evidence>